<dbReference type="AlphaFoldDB" id="A0A024Q8T1"/>
<comment type="caution">
    <text evidence="1">The sequence shown here is derived from an EMBL/GenBank/DDBJ whole genome shotgun (WGS) entry which is preliminary data.</text>
</comment>
<dbReference type="Proteomes" id="UP000028875">
    <property type="component" value="Unassembled WGS sequence"/>
</dbReference>
<proteinExistence type="predicted"/>
<protein>
    <submittedName>
        <fullName evidence="1">Uncharacterized protein</fullName>
    </submittedName>
</protein>
<reference evidence="1 2" key="1">
    <citation type="submission" date="2014-03" db="EMBL/GenBank/DDBJ databases">
        <authorList>
            <person name="Urmite Genomes U."/>
        </authorList>
    </citation>
    <scope>NUCLEOTIDE SEQUENCE [LARGE SCALE GENOMIC DNA]</scope>
    <source>
        <strain evidence="1 2">Vm-5</strain>
    </source>
</reference>
<dbReference type="STRING" id="1462526.BN990_00965"/>
<accession>A0A024Q8T1</accession>
<sequence length="29" mass="3404">MITPFEDDEIQGRWWKGGIAEATEISYFL</sequence>
<organism evidence="1 2">
    <name type="scientific">Virgibacillus massiliensis</name>
    <dbReference type="NCBI Taxonomy" id="1462526"/>
    <lineage>
        <taxon>Bacteria</taxon>
        <taxon>Bacillati</taxon>
        <taxon>Bacillota</taxon>
        <taxon>Bacilli</taxon>
        <taxon>Bacillales</taxon>
        <taxon>Bacillaceae</taxon>
        <taxon>Virgibacillus</taxon>
    </lineage>
</organism>
<gene>
    <name evidence="1" type="ORF">BN990_00965</name>
</gene>
<evidence type="ECO:0000313" key="2">
    <source>
        <dbReference type="Proteomes" id="UP000028875"/>
    </source>
</evidence>
<dbReference type="EMBL" id="CCDP010000001">
    <property type="protein sequence ID" value="CDQ38692.1"/>
    <property type="molecule type" value="Genomic_DNA"/>
</dbReference>
<keyword evidence="2" id="KW-1185">Reference proteome</keyword>
<evidence type="ECO:0000313" key="1">
    <source>
        <dbReference type="EMBL" id="CDQ38692.1"/>
    </source>
</evidence>
<name>A0A024Q8T1_9BACI</name>
<reference evidence="2" key="2">
    <citation type="submission" date="2014-05" db="EMBL/GenBank/DDBJ databases">
        <title>Draft genome sequence of Virgibacillus massiliensis Vm-5.</title>
        <authorList>
            <person name="Khelaifia S."/>
            <person name="Croce O."/>
            <person name="Lagier J.C."/>
            <person name="Raoult D."/>
        </authorList>
    </citation>
    <scope>NUCLEOTIDE SEQUENCE [LARGE SCALE GENOMIC DNA]</scope>
    <source>
        <strain evidence="2">Vm-5</strain>
    </source>
</reference>